<dbReference type="EMBL" id="CADEAL010002223">
    <property type="protein sequence ID" value="CAB1438967.1"/>
    <property type="molecule type" value="Genomic_DNA"/>
</dbReference>
<comment type="caution">
    <text evidence="2">The sequence shown here is derived from an EMBL/GenBank/DDBJ whole genome shotgun (WGS) entry which is preliminary data.</text>
</comment>
<feature type="region of interest" description="Disordered" evidence="1">
    <location>
        <begin position="73"/>
        <end position="99"/>
    </location>
</feature>
<gene>
    <name evidence="2" type="ORF">PLEPLA_LOCUS26823</name>
</gene>
<name>A0A9N7YNZ8_PLEPL</name>
<protein>
    <submittedName>
        <fullName evidence="2">Uncharacterized protein</fullName>
    </submittedName>
</protein>
<accession>A0A9N7YNZ8</accession>
<keyword evidence="3" id="KW-1185">Reference proteome</keyword>
<evidence type="ECO:0000256" key="1">
    <source>
        <dbReference type="SAM" id="MobiDB-lite"/>
    </source>
</evidence>
<evidence type="ECO:0000313" key="3">
    <source>
        <dbReference type="Proteomes" id="UP001153269"/>
    </source>
</evidence>
<organism evidence="2 3">
    <name type="scientific">Pleuronectes platessa</name>
    <name type="common">European plaice</name>
    <dbReference type="NCBI Taxonomy" id="8262"/>
    <lineage>
        <taxon>Eukaryota</taxon>
        <taxon>Metazoa</taxon>
        <taxon>Chordata</taxon>
        <taxon>Craniata</taxon>
        <taxon>Vertebrata</taxon>
        <taxon>Euteleostomi</taxon>
        <taxon>Actinopterygii</taxon>
        <taxon>Neopterygii</taxon>
        <taxon>Teleostei</taxon>
        <taxon>Neoteleostei</taxon>
        <taxon>Acanthomorphata</taxon>
        <taxon>Carangaria</taxon>
        <taxon>Pleuronectiformes</taxon>
        <taxon>Pleuronectoidei</taxon>
        <taxon>Pleuronectidae</taxon>
        <taxon>Pleuronectes</taxon>
    </lineage>
</organism>
<sequence>MAHKVRDVQHAASCTGACTRDVHEAPGTGLVHEPPSARIDFCHLMPVTRRRSGLMAGSDRCLCGLDVPAPHSGSVAEEKGGGPGADSVSADSAEGHSGEMCLLRRSERRTERFAGKAPATGGAILIASWPPVVENGSVGGVLGSFLTPPSTRCLSPRLHRCTQPPLYSTSSDLDKTSKV</sequence>
<dbReference type="Proteomes" id="UP001153269">
    <property type="component" value="Unassembled WGS sequence"/>
</dbReference>
<evidence type="ECO:0000313" key="2">
    <source>
        <dbReference type="EMBL" id="CAB1438967.1"/>
    </source>
</evidence>
<proteinExistence type="predicted"/>
<dbReference type="AlphaFoldDB" id="A0A9N7YNZ8"/>
<reference evidence="2" key="1">
    <citation type="submission" date="2020-03" db="EMBL/GenBank/DDBJ databases">
        <authorList>
            <person name="Weist P."/>
        </authorList>
    </citation>
    <scope>NUCLEOTIDE SEQUENCE</scope>
</reference>